<feature type="transmembrane region" description="Helical" evidence="1">
    <location>
        <begin position="111"/>
        <end position="130"/>
    </location>
</feature>
<keyword evidence="3" id="KW-1185">Reference proteome</keyword>
<dbReference type="PANTHER" id="PTHR37422">
    <property type="entry name" value="TEICHURONIC ACID BIOSYNTHESIS PROTEIN TUAE"/>
    <property type="match status" value="1"/>
</dbReference>
<dbReference type="Proteomes" id="UP000553442">
    <property type="component" value="Unassembled WGS sequence"/>
</dbReference>
<reference evidence="2 3" key="1">
    <citation type="submission" date="2020-08" db="EMBL/GenBank/DDBJ databases">
        <title>Genomic Encyclopedia of Archaeal and Bacterial Type Strains, Phase II (KMG-II): from individual species to whole genera.</title>
        <authorList>
            <person name="Goeker M."/>
        </authorList>
    </citation>
    <scope>NUCLEOTIDE SEQUENCE [LARGE SCALE GENOMIC DNA]</scope>
    <source>
        <strain evidence="2 3">5AG</strain>
    </source>
</reference>
<organism evidence="2 3">
    <name type="scientific">Halomonas campaniensis</name>
    <dbReference type="NCBI Taxonomy" id="213554"/>
    <lineage>
        <taxon>Bacteria</taxon>
        <taxon>Pseudomonadati</taxon>
        <taxon>Pseudomonadota</taxon>
        <taxon>Gammaproteobacteria</taxon>
        <taxon>Oceanospirillales</taxon>
        <taxon>Halomonadaceae</taxon>
        <taxon>Halomonas</taxon>
    </lineage>
</organism>
<feature type="transmembrane region" description="Helical" evidence="1">
    <location>
        <begin position="150"/>
        <end position="166"/>
    </location>
</feature>
<comment type="caution">
    <text evidence="2">The sequence shown here is derived from an EMBL/GenBank/DDBJ whole genome shotgun (WGS) entry which is preliminary data.</text>
</comment>
<dbReference type="AlphaFoldDB" id="A0A7W5K2W1"/>
<keyword evidence="1" id="KW-0472">Membrane</keyword>
<dbReference type="EMBL" id="JACHZF010000011">
    <property type="protein sequence ID" value="MBB3330958.1"/>
    <property type="molecule type" value="Genomic_DNA"/>
</dbReference>
<feature type="transmembrane region" description="Helical" evidence="1">
    <location>
        <begin position="297"/>
        <end position="322"/>
    </location>
</feature>
<evidence type="ECO:0000313" key="3">
    <source>
        <dbReference type="Proteomes" id="UP000553442"/>
    </source>
</evidence>
<name>A0A7W5K2W1_9GAMM</name>
<feature type="transmembrane region" description="Helical" evidence="1">
    <location>
        <begin position="81"/>
        <end position="99"/>
    </location>
</feature>
<keyword evidence="1" id="KW-0812">Transmembrane</keyword>
<feature type="transmembrane region" description="Helical" evidence="1">
    <location>
        <begin position="222"/>
        <end position="242"/>
    </location>
</feature>
<evidence type="ECO:0000256" key="1">
    <source>
        <dbReference type="SAM" id="Phobius"/>
    </source>
</evidence>
<feature type="transmembrane region" description="Helical" evidence="1">
    <location>
        <begin position="54"/>
        <end position="75"/>
    </location>
</feature>
<evidence type="ECO:0000313" key="2">
    <source>
        <dbReference type="EMBL" id="MBB3330958.1"/>
    </source>
</evidence>
<feature type="transmembrane region" description="Helical" evidence="1">
    <location>
        <begin position="173"/>
        <end position="202"/>
    </location>
</feature>
<dbReference type="PANTHER" id="PTHR37422:SF17">
    <property type="entry name" value="O-ANTIGEN LIGASE"/>
    <property type="match status" value="1"/>
</dbReference>
<protein>
    <submittedName>
        <fullName evidence="2">Uncharacterized protein</fullName>
    </submittedName>
</protein>
<dbReference type="RefSeq" id="WP_183331124.1">
    <property type="nucleotide sequence ID" value="NZ_JACHZF010000011.1"/>
</dbReference>
<gene>
    <name evidence="2" type="ORF">BDK63_001833</name>
</gene>
<sequence>MLAYLWALGIILSQFYLLPSGLPQPAHLLFALNFLLLGYFYSLTLTFRSHEERLTALFLLAFCAYAVIANLVWVLVEQNPAFIKASIYWVYGCLMYLFLLPSLRDERVRRAVVTACALSIVALFLFWATGLGRYEVGTRYQGYFNDPNQMAFYVICVFSAFFYLLRGKGSGQLLFVIGVLSVVLVFVTQSRSALLGIGFSLLAAYLRFIDTMAVGSGSRDRILATLIGIMAVPLFLYLLFSLETADIAISRFSGTDVGSQAEIRGYTRLLEFPGYLFLGAGQGLDLRFGTRHEIHSTWVAVLFYYGIAGFAIFMAFIARIFLRLDLPGKIAFLGPVFYGLSTYGARTPIFWVFLAAAAVAVREIRTAPSMTPARELSL</sequence>
<accession>A0A7W5K2W1</accession>
<feature type="transmembrane region" description="Helical" evidence="1">
    <location>
        <begin position="27"/>
        <end position="47"/>
    </location>
</feature>
<proteinExistence type="predicted"/>
<dbReference type="InterPro" id="IPR051533">
    <property type="entry name" value="WaaL-like"/>
</dbReference>
<keyword evidence="1" id="KW-1133">Transmembrane helix</keyword>
<feature type="transmembrane region" description="Helical" evidence="1">
    <location>
        <begin position="342"/>
        <end position="361"/>
    </location>
</feature>